<feature type="transmembrane region" description="Helical" evidence="1">
    <location>
        <begin position="328"/>
        <end position="349"/>
    </location>
</feature>
<keyword evidence="1" id="KW-1133">Transmembrane helix</keyword>
<gene>
    <name evidence="2" type="ORF">E8L03_05510</name>
</gene>
<feature type="transmembrane region" description="Helical" evidence="1">
    <location>
        <begin position="361"/>
        <end position="383"/>
    </location>
</feature>
<protein>
    <recommendedName>
        <fullName evidence="4">Glycosyltransferase RgtA/B/C/D-like domain-containing protein</fullName>
    </recommendedName>
</protein>
<reference evidence="2 3" key="1">
    <citation type="submission" date="2019-04" db="EMBL/GenBank/DDBJ databases">
        <title>Isolation and culture of sulfate reducing bacteria from the cold seep of the South China Sea.</title>
        <authorList>
            <person name="Sun C."/>
            <person name="Liu R."/>
        </authorList>
    </citation>
    <scope>NUCLEOTIDE SEQUENCE [LARGE SCALE GENOMIC DNA]</scope>
    <source>
        <strain evidence="2 3">CS1</strain>
    </source>
</reference>
<proteinExistence type="predicted"/>
<keyword evidence="3" id="KW-1185">Reference proteome</keyword>
<evidence type="ECO:0000313" key="2">
    <source>
        <dbReference type="EMBL" id="QJT08414.1"/>
    </source>
</evidence>
<dbReference type="EMBL" id="CP039543">
    <property type="protein sequence ID" value="QJT08414.1"/>
    <property type="molecule type" value="Genomic_DNA"/>
</dbReference>
<organism evidence="2 3">
    <name type="scientific">Oceanidesulfovibrio marinus</name>
    <dbReference type="NCBI Taxonomy" id="370038"/>
    <lineage>
        <taxon>Bacteria</taxon>
        <taxon>Pseudomonadati</taxon>
        <taxon>Thermodesulfobacteriota</taxon>
        <taxon>Desulfovibrionia</taxon>
        <taxon>Desulfovibrionales</taxon>
        <taxon>Desulfovibrionaceae</taxon>
        <taxon>Oceanidesulfovibrio</taxon>
    </lineage>
</organism>
<evidence type="ECO:0000313" key="3">
    <source>
        <dbReference type="Proteomes" id="UP000503251"/>
    </source>
</evidence>
<evidence type="ECO:0000256" key="1">
    <source>
        <dbReference type="SAM" id="Phobius"/>
    </source>
</evidence>
<feature type="transmembrane region" description="Helical" evidence="1">
    <location>
        <begin position="20"/>
        <end position="40"/>
    </location>
</feature>
<dbReference type="RefSeq" id="WP_171266787.1">
    <property type="nucleotide sequence ID" value="NZ_CP039543.1"/>
</dbReference>
<feature type="transmembrane region" description="Helical" evidence="1">
    <location>
        <begin position="132"/>
        <end position="148"/>
    </location>
</feature>
<feature type="transmembrane region" description="Helical" evidence="1">
    <location>
        <begin position="154"/>
        <end position="171"/>
    </location>
</feature>
<sequence>MLGTPKAEQTTTFDTCRRDLPAAFAITAFIFLIAHGRFLFDPFVVNDDVRQQLFWMRSWIDPQLYSPRDILTQFSAQYVSWGVRGLYRLFALFGGDPLIVSKFVAGALYTLMGGAVFGLARRIVGGGSLGRYIGFAALAVFWLHPYFLHNISGGLARAFAGPLLVCLLWAWTADRGRLALLCLVLEALFIPYIFALCAGAFGLAWLWDMTHGKQKALPAGASTITIAAAFAVGGAVTLAFNLALTAAGFGPLISKANMVGRVIFTDAGRLDIFPTPSLFKLALLSPLEKLMPFQVWGPALGGVAAVCFGILLLMTVRKAPWRTAARNSASIAAIIAASLLLYWVSSLVLLKLFLPERYIEYSVHILWCLALGIPLGAATARLATGRNWRVAGAVLVLALAMLAGARLQGEGLYHYEEYAPLYEAVRRTDKDAVIAGHPALMDDVLTFGRRRVYATFETSQPWCVGLWDKVEPRLYKIFGAYYSDDAEAIIRMCQEEGIDYLVVDDRNYSPEFLHPAKEYMPLSQALGLPGWASWAAEPIASVAESLGAPKTAPKPPHRSDTYRGGVPFFAPFDEYIVDVVQQAHGQFALLDEERFPGERIGPHQRLIDIRSAAQRAGRSKETK</sequence>
<accession>A0ABX6NCT6</accession>
<evidence type="ECO:0008006" key="4">
    <source>
        <dbReference type="Google" id="ProtNLM"/>
    </source>
</evidence>
<feature type="transmembrane region" description="Helical" evidence="1">
    <location>
        <begin position="390"/>
        <end position="407"/>
    </location>
</feature>
<feature type="transmembrane region" description="Helical" evidence="1">
    <location>
        <begin position="99"/>
        <end position="120"/>
    </location>
</feature>
<feature type="transmembrane region" description="Helical" evidence="1">
    <location>
        <begin position="293"/>
        <end position="316"/>
    </location>
</feature>
<name>A0ABX6NCT6_9BACT</name>
<feature type="transmembrane region" description="Helical" evidence="1">
    <location>
        <begin position="226"/>
        <end position="249"/>
    </location>
</feature>
<feature type="transmembrane region" description="Helical" evidence="1">
    <location>
        <begin position="178"/>
        <end position="206"/>
    </location>
</feature>
<keyword evidence="1" id="KW-0812">Transmembrane</keyword>
<keyword evidence="1" id="KW-0472">Membrane</keyword>
<dbReference type="Proteomes" id="UP000503251">
    <property type="component" value="Chromosome"/>
</dbReference>